<organism evidence="1 2">
    <name type="scientific">Arthrobacter gengyunqii</name>
    <dbReference type="NCBI Taxonomy" id="2886940"/>
    <lineage>
        <taxon>Bacteria</taxon>
        <taxon>Bacillati</taxon>
        <taxon>Actinomycetota</taxon>
        <taxon>Actinomycetes</taxon>
        <taxon>Micrococcales</taxon>
        <taxon>Micrococcaceae</taxon>
        <taxon>Arthrobacter</taxon>
    </lineage>
</organism>
<proteinExistence type="predicted"/>
<evidence type="ECO:0000313" key="2">
    <source>
        <dbReference type="Proteomes" id="UP001139168"/>
    </source>
</evidence>
<name>A0ABS8GET9_9MICC</name>
<sequence length="78" mass="8909">MATKITFVIDNPTDPDAFESAYKGIKNSAKQLPKLRRYEACPPDPGPVLRQLRRLISRSDDHGGCRLVRSIDRHRDTF</sequence>
<reference evidence="1" key="1">
    <citation type="submission" date="2021-10" db="EMBL/GenBank/DDBJ databases">
        <title>Novel species in genus Arthrobacter.</title>
        <authorList>
            <person name="Liu Y."/>
        </authorList>
    </citation>
    <scope>NUCLEOTIDE SEQUENCE</scope>
    <source>
        <strain evidence="1">Zg-Y786</strain>
    </source>
</reference>
<dbReference type="EMBL" id="JAJFZQ010000001">
    <property type="protein sequence ID" value="MCC3264668.1"/>
    <property type="molecule type" value="Genomic_DNA"/>
</dbReference>
<evidence type="ECO:0000313" key="1">
    <source>
        <dbReference type="EMBL" id="MCC3264668.1"/>
    </source>
</evidence>
<dbReference type="Proteomes" id="UP001139168">
    <property type="component" value="Unassembled WGS sequence"/>
</dbReference>
<dbReference type="RefSeq" id="WP_227889516.1">
    <property type="nucleotide sequence ID" value="NZ_JAJFZQ010000001.1"/>
</dbReference>
<accession>A0ABS8GET9</accession>
<protein>
    <submittedName>
        <fullName evidence="1">Uncharacterized protein</fullName>
    </submittedName>
</protein>
<comment type="caution">
    <text evidence="1">The sequence shown here is derived from an EMBL/GenBank/DDBJ whole genome shotgun (WGS) entry which is preliminary data.</text>
</comment>
<keyword evidence="2" id="KW-1185">Reference proteome</keyword>
<gene>
    <name evidence="1" type="ORF">LJ752_01230</name>
</gene>